<organism evidence="1 2">
    <name type="scientific">Rhizobium esperanzae</name>
    <dbReference type="NCBI Taxonomy" id="1967781"/>
    <lineage>
        <taxon>Bacteria</taxon>
        <taxon>Pseudomonadati</taxon>
        <taxon>Pseudomonadota</taxon>
        <taxon>Alphaproteobacteria</taxon>
        <taxon>Hyphomicrobiales</taxon>
        <taxon>Rhizobiaceae</taxon>
        <taxon>Rhizobium/Agrobacterium group</taxon>
        <taxon>Rhizobium</taxon>
    </lineage>
</organism>
<dbReference type="EMBL" id="JACIFY010000012">
    <property type="protein sequence ID" value="MBB4236963.1"/>
    <property type="molecule type" value="Genomic_DNA"/>
</dbReference>
<accession>A0A7W6R5U1</accession>
<evidence type="ECO:0000313" key="2">
    <source>
        <dbReference type="Proteomes" id="UP000540909"/>
    </source>
</evidence>
<proteinExistence type="predicted"/>
<dbReference type="RefSeq" id="WP_184471578.1">
    <property type="nucleotide sequence ID" value="NZ_JACIFY010000012.1"/>
</dbReference>
<name>A0A7W6R5U1_9HYPH</name>
<protein>
    <submittedName>
        <fullName evidence="1">Uncharacterized protein</fullName>
    </submittedName>
</protein>
<sequence length="122" mass="12830">MNAKMPQVIPALLVGSIIGYFVRDSIIQGSKAYPKCITANNGTITSATGGPVIEAGEIPDSIMIGYIFDKTCGADPTIDRGLALAYLRQGGRVSLKEASIIFSESKARGDVALQALIEGIEK</sequence>
<gene>
    <name evidence="1" type="ORF">GGD57_003559</name>
</gene>
<comment type="caution">
    <text evidence="1">The sequence shown here is derived from an EMBL/GenBank/DDBJ whole genome shotgun (WGS) entry which is preliminary data.</text>
</comment>
<dbReference type="AlphaFoldDB" id="A0A7W6R5U1"/>
<dbReference type="Proteomes" id="UP000540909">
    <property type="component" value="Unassembled WGS sequence"/>
</dbReference>
<evidence type="ECO:0000313" key="1">
    <source>
        <dbReference type="EMBL" id="MBB4236963.1"/>
    </source>
</evidence>
<reference evidence="1 2" key="1">
    <citation type="submission" date="2020-08" db="EMBL/GenBank/DDBJ databases">
        <title>Genomic Encyclopedia of Type Strains, Phase IV (KMG-V): Genome sequencing to study the core and pangenomes of soil and plant-associated prokaryotes.</title>
        <authorList>
            <person name="Whitman W."/>
        </authorList>
    </citation>
    <scope>NUCLEOTIDE SEQUENCE [LARGE SCALE GENOMIC DNA]</scope>
    <source>
        <strain evidence="1 2">SEMIA 4089</strain>
    </source>
</reference>